<comment type="similarity">
    <text evidence="2 8">Belongs to the MreD family.</text>
</comment>
<keyword evidence="6 9" id="KW-1133">Transmembrane helix</keyword>
<sequence>MPRITTGVGVEIPKANNLWVPYATLIFAFLLGTFVLPGWMVYVAPEWVLLVLIYWVLAIPYRFGIFSALFIGLVVDVHRGLPLGLNGLAFAVVAFSALALHQRIRIYPPVQQAGMVLLLVGIYLLLKQTLRSMMGIGVGPGVLYLAPALSSALLWPVIYLTLRSLRIRYRVR</sequence>
<evidence type="ECO:0000313" key="10">
    <source>
        <dbReference type="EMBL" id="TGG95308.1"/>
    </source>
</evidence>
<dbReference type="InterPro" id="IPR007227">
    <property type="entry name" value="Cell_shape_determining_MreD"/>
</dbReference>
<feature type="transmembrane region" description="Helical" evidence="9">
    <location>
        <begin position="142"/>
        <end position="162"/>
    </location>
</feature>
<protein>
    <recommendedName>
        <fullName evidence="8">Rod shape-determining protein MreD</fullName>
    </recommendedName>
</protein>
<dbReference type="EMBL" id="SRMF01000001">
    <property type="protein sequence ID" value="TGG95308.1"/>
    <property type="molecule type" value="Genomic_DNA"/>
</dbReference>
<evidence type="ECO:0000256" key="1">
    <source>
        <dbReference type="ARBA" id="ARBA00004651"/>
    </source>
</evidence>
<evidence type="ECO:0000256" key="5">
    <source>
        <dbReference type="ARBA" id="ARBA00022960"/>
    </source>
</evidence>
<organism evidence="10 11">
    <name type="scientific">Natronospirillum operosum</name>
    <dbReference type="NCBI Taxonomy" id="2759953"/>
    <lineage>
        <taxon>Bacteria</taxon>
        <taxon>Pseudomonadati</taxon>
        <taxon>Pseudomonadota</taxon>
        <taxon>Gammaproteobacteria</taxon>
        <taxon>Oceanospirillales</taxon>
        <taxon>Natronospirillaceae</taxon>
        <taxon>Natronospirillum</taxon>
    </lineage>
</organism>
<dbReference type="Proteomes" id="UP000297475">
    <property type="component" value="Unassembled WGS sequence"/>
</dbReference>
<dbReference type="GO" id="GO:0008360">
    <property type="term" value="P:regulation of cell shape"/>
    <property type="evidence" value="ECO:0007669"/>
    <property type="project" value="UniProtKB-UniRule"/>
</dbReference>
<keyword evidence="5 8" id="KW-0133">Cell shape</keyword>
<feature type="transmembrane region" description="Helical" evidence="9">
    <location>
        <begin position="20"/>
        <end position="42"/>
    </location>
</feature>
<keyword evidence="8" id="KW-0997">Cell inner membrane</keyword>
<evidence type="ECO:0000256" key="9">
    <source>
        <dbReference type="SAM" id="Phobius"/>
    </source>
</evidence>
<comment type="caution">
    <text evidence="10">The sequence shown here is derived from an EMBL/GenBank/DDBJ whole genome shotgun (WGS) entry which is preliminary data.</text>
</comment>
<evidence type="ECO:0000256" key="2">
    <source>
        <dbReference type="ARBA" id="ARBA00007776"/>
    </source>
</evidence>
<dbReference type="InterPro" id="IPR026034">
    <property type="entry name" value="MreD_proteobac"/>
</dbReference>
<name>A0A4Z0WFA6_9GAMM</name>
<dbReference type="OrthoDB" id="6647425at2"/>
<reference evidence="10 11" key="1">
    <citation type="submission" date="2019-04" db="EMBL/GenBank/DDBJ databases">
        <title>Natronospirillum operosus gen. nov., sp. nov., a haloalkaliphilic satellite isolated from decaying biomass of laboratory culture of cyanobacterium Geitlerinema sp. and proposal of Natronospirillaceae fam. nov. and Saccharospirillaceae fam. nov.</title>
        <authorList>
            <person name="Kevbrin V."/>
            <person name="Boltyanskaya Y."/>
            <person name="Koziaeva V."/>
            <person name="Grouzdev D.S."/>
            <person name="Park M."/>
            <person name="Cho J."/>
        </authorList>
    </citation>
    <scope>NUCLEOTIDE SEQUENCE [LARGE SCALE GENOMIC DNA]</scope>
    <source>
        <strain evidence="10 11">G-116</strain>
    </source>
</reference>
<feature type="transmembrane region" description="Helical" evidence="9">
    <location>
        <begin position="49"/>
        <end position="75"/>
    </location>
</feature>
<evidence type="ECO:0000256" key="6">
    <source>
        <dbReference type="ARBA" id="ARBA00022989"/>
    </source>
</evidence>
<keyword evidence="11" id="KW-1185">Reference proteome</keyword>
<gene>
    <name evidence="10" type="primary">mreD</name>
    <name evidence="10" type="ORF">E4656_02480</name>
</gene>
<proteinExistence type="inferred from homology"/>
<keyword evidence="4 9" id="KW-0812">Transmembrane</keyword>
<dbReference type="Pfam" id="PF04093">
    <property type="entry name" value="MreD"/>
    <property type="match status" value="1"/>
</dbReference>
<evidence type="ECO:0000256" key="7">
    <source>
        <dbReference type="ARBA" id="ARBA00023136"/>
    </source>
</evidence>
<dbReference type="PANTHER" id="PTHR37484">
    <property type="entry name" value="ROD SHAPE-DETERMINING PROTEIN MRED"/>
    <property type="match status" value="1"/>
</dbReference>
<feature type="transmembrane region" description="Helical" evidence="9">
    <location>
        <begin position="81"/>
        <end position="101"/>
    </location>
</feature>
<comment type="subcellular location">
    <subcellularLocation>
        <location evidence="8">Cell inner membrane</location>
    </subcellularLocation>
    <subcellularLocation>
        <location evidence="1">Cell membrane</location>
        <topology evidence="1">Multi-pass membrane protein</topology>
    </subcellularLocation>
</comment>
<evidence type="ECO:0000313" key="11">
    <source>
        <dbReference type="Proteomes" id="UP000297475"/>
    </source>
</evidence>
<evidence type="ECO:0000256" key="3">
    <source>
        <dbReference type="ARBA" id="ARBA00022475"/>
    </source>
</evidence>
<accession>A0A4Z0WFA6</accession>
<dbReference type="AlphaFoldDB" id="A0A4Z0WFA6"/>
<dbReference type="PANTHER" id="PTHR37484:SF1">
    <property type="entry name" value="ROD SHAPE-DETERMINING PROTEIN MRED"/>
    <property type="match status" value="1"/>
</dbReference>
<evidence type="ECO:0000256" key="4">
    <source>
        <dbReference type="ARBA" id="ARBA00022692"/>
    </source>
</evidence>
<keyword evidence="3 8" id="KW-1003">Cell membrane</keyword>
<dbReference type="NCBIfam" id="TIGR03426">
    <property type="entry name" value="shape_MreD"/>
    <property type="match status" value="1"/>
</dbReference>
<comment type="function">
    <text evidence="8">Involved in formation of the rod shape of the cell. May also contribute to regulation of formation of penicillin-binding proteins.</text>
</comment>
<evidence type="ECO:0000256" key="8">
    <source>
        <dbReference type="PIRNR" id="PIRNR018472"/>
    </source>
</evidence>
<keyword evidence="7 8" id="KW-0472">Membrane</keyword>
<dbReference type="GO" id="GO:0005886">
    <property type="term" value="C:plasma membrane"/>
    <property type="evidence" value="ECO:0007669"/>
    <property type="project" value="UniProtKB-SubCell"/>
</dbReference>
<dbReference type="PIRSF" id="PIRSF018472">
    <property type="entry name" value="MreD_proteobac"/>
    <property type="match status" value="1"/>
</dbReference>
<feature type="transmembrane region" description="Helical" evidence="9">
    <location>
        <begin position="113"/>
        <end position="130"/>
    </location>
</feature>